<accession>A0A7R9MI50</accession>
<sequence length="64" mass="7080">MTCWKPPSNIKLDPVTNDGSSDVRYNTAFDTSMGLPTRPKRHFLALSSKICADFALFTSTLSVQ</sequence>
<evidence type="ECO:0000313" key="1">
    <source>
        <dbReference type="EMBL" id="CAD7660249.1"/>
    </source>
</evidence>
<dbReference type="EMBL" id="CAJPVJ010019693">
    <property type="protein sequence ID" value="CAG2177387.1"/>
    <property type="molecule type" value="Genomic_DNA"/>
</dbReference>
<name>A0A7R9MI50_9ACAR</name>
<keyword evidence="2" id="KW-1185">Reference proteome</keyword>
<dbReference type="EMBL" id="OC934518">
    <property type="protein sequence ID" value="CAD7660249.1"/>
    <property type="molecule type" value="Genomic_DNA"/>
</dbReference>
<dbReference type="AlphaFoldDB" id="A0A7R9MI50"/>
<organism evidence="1">
    <name type="scientific">Oppiella nova</name>
    <dbReference type="NCBI Taxonomy" id="334625"/>
    <lineage>
        <taxon>Eukaryota</taxon>
        <taxon>Metazoa</taxon>
        <taxon>Ecdysozoa</taxon>
        <taxon>Arthropoda</taxon>
        <taxon>Chelicerata</taxon>
        <taxon>Arachnida</taxon>
        <taxon>Acari</taxon>
        <taxon>Acariformes</taxon>
        <taxon>Sarcoptiformes</taxon>
        <taxon>Oribatida</taxon>
        <taxon>Brachypylina</taxon>
        <taxon>Oppioidea</taxon>
        <taxon>Oppiidae</taxon>
        <taxon>Oppiella</taxon>
    </lineage>
</organism>
<reference evidence="1" key="1">
    <citation type="submission" date="2020-11" db="EMBL/GenBank/DDBJ databases">
        <authorList>
            <person name="Tran Van P."/>
        </authorList>
    </citation>
    <scope>NUCLEOTIDE SEQUENCE</scope>
</reference>
<gene>
    <name evidence="1" type="ORF">ONB1V03_LOCUS16819</name>
</gene>
<dbReference type="Proteomes" id="UP000728032">
    <property type="component" value="Unassembled WGS sequence"/>
</dbReference>
<evidence type="ECO:0000313" key="2">
    <source>
        <dbReference type="Proteomes" id="UP000728032"/>
    </source>
</evidence>
<protein>
    <submittedName>
        <fullName evidence="1">Uncharacterized protein</fullName>
    </submittedName>
</protein>
<proteinExistence type="predicted"/>